<dbReference type="OrthoDB" id="128308at2759"/>
<dbReference type="RefSeq" id="XP_007312052.1">
    <property type="nucleotide sequence ID" value="XM_007311990.1"/>
</dbReference>
<dbReference type="EMBL" id="GL945428">
    <property type="protein sequence ID" value="EGO30168.1"/>
    <property type="molecule type" value="Genomic_DNA"/>
</dbReference>
<proteinExistence type="predicted"/>
<feature type="compositionally biased region" description="Polar residues" evidence="1">
    <location>
        <begin position="214"/>
        <end position="226"/>
    </location>
</feature>
<dbReference type="KEGG" id="sla:SERLADRAFT_454483"/>
<feature type="compositionally biased region" description="Polar residues" evidence="1">
    <location>
        <begin position="393"/>
        <end position="407"/>
    </location>
</feature>
<feature type="region of interest" description="Disordered" evidence="1">
    <location>
        <begin position="152"/>
        <end position="187"/>
    </location>
</feature>
<feature type="compositionally biased region" description="Low complexity" evidence="1">
    <location>
        <begin position="160"/>
        <end position="173"/>
    </location>
</feature>
<feature type="compositionally biased region" description="Basic and acidic residues" evidence="1">
    <location>
        <begin position="375"/>
        <end position="386"/>
    </location>
</feature>
<feature type="region of interest" description="Disordered" evidence="1">
    <location>
        <begin position="375"/>
        <end position="477"/>
    </location>
</feature>
<dbReference type="AlphaFoldDB" id="F8ND84"/>
<organism>
    <name type="scientific">Serpula lacrymans var. lacrymans (strain S7.9)</name>
    <name type="common">Dry rot fungus</name>
    <dbReference type="NCBI Taxonomy" id="578457"/>
    <lineage>
        <taxon>Eukaryota</taxon>
        <taxon>Fungi</taxon>
        <taxon>Dikarya</taxon>
        <taxon>Basidiomycota</taxon>
        <taxon>Agaricomycotina</taxon>
        <taxon>Agaricomycetes</taxon>
        <taxon>Agaricomycetidae</taxon>
        <taxon>Boletales</taxon>
        <taxon>Coniophorineae</taxon>
        <taxon>Serpulaceae</taxon>
        <taxon>Serpula</taxon>
    </lineage>
</organism>
<evidence type="ECO:0000256" key="1">
    <source>
        <dbReference type="SAM" id="MobiDB-lite"/>
    </source>
</evidence>
<protein>
    <submittedName>
        <fullName evidence="2">Uncharacterized protein</fullName>
    </submittedName>
</protein>
<dbReference type="GeneID" id="18817032"/>
<dbReference type="Proteomes" id="UP000008064">
    <property type="component" value="Unassembled WGS sequence"/>
</dbReference>
<dbReference type="HOGENOM" id="CLU_026928_0_0_1"/>
<feature type="region of interest" description="Disordered" evidence="1">
    <location>
        <begin position="214"/>
        <end position="241"/>
    </location>
</feature>
<gene>
    <name evidence="2" type="ORF">SERLADRAFT_454483</name>
</gene>
<sequence>MYSSAPISVTKTNEIPNFEATQHEQAKVLSQECAIHPLNKEVQSQMEQSLKRSVTLIIWYKAHCDPIRLNHDVSTFPLFQLSHYPSLVSDLELSPHSYIDTFNSQTSHWEQHLMTTVRVIDRDQRLLYKIRKSLMNGFAEDECPGLKDEVAMQSRSTQGSPLGTSSASSPSNPLKRPAEDIPETAPPHKMCITEGYLTQPSYLANMNHISMLPNSGYPQDLSQPVASSSSSRSPKVESPANSTAYYHNSLISPGKGLPPGEPGSLPAHFSLSANNSTSIPYHPHPPLKRWPNDYSVSEVAVGFRQMDSLISQTPTVTQKAAFERVFGCRYVKSTVCRHRGVWRRADIPIKNLYEAMGTDERAVWGEFVRRVEGRPPGKAGHLEEAMGHPMNPRTMQSATSTSANNDQRSPRQRESGEEQLVGCLGRPPDVDVHPNIQSKGESNGMPPNHGVVDAVCIPVYDPSPAGADPDPSPQVSR</sequence>
<accession>F8ND84</accession>
<reference evidence="2" key="1">
    <citation type="submission" date="2011-04" db="EMBL/GenBank/DDBJ databases">
        <title>Evolution of plant cell wall degrading machinery underlies the functional diversity of forest fungi.</title>
        <authorList>
            <consortium name="US DOE Joint Genome Institute (JGI-PGF)"/>
            <person name="Eastwood D.C."/>
            <person name="Floudas D."/>
            <person name="Binder M."/>
            <person name="Majcherczyk A."/>
            <person name="Schneider P."/>
            <person name="Aerts A."/>
            <person name="Asiegbu F.O."/>
            <person name="Baker S.E."/>
            <person name="Barry K."/>
            <person name="Bendiksby M."/>
            <person name="Blumentritt M."/>
            <person name="Coutinho P.M."/>
            <person name="Cullen D."/>
            <person name="Cullen D."/>
            <person name="Gathman A."/>
            <person name="Goodell B."/>
            <person name="Henrissat B."/>
            <person name="Ihrmark K."/>
            <person name="Kauserud H."/>
            <person name="Kohler A."/>
            <person name="LaButti K."/>
            <person name="Lapidus A."/>
            <person name="Lavin J.L."/>
            <person name="Lee Y.-H."/>
            <person name="Lindquist E."/>
            <person name="Lilly W."/>
            <person name="Lucas S."/>
            <person name="Morin E."/>
            <person name="Murat C."/>
            <person name="Oguiza J.A."/>
            <person name="Park J."/>
            <person name="Pisabarro A.G."/>
            <person name="Riley R."/>
            <person name="Rosling A."/>
            <person name="Salamov A."/>
            <person name="Schmidt O."/>
            <person name="Schmutz J."/>
            <person name="Skrede I."/>
            <person name="Stenlid J."/>
            <person name="Wiebenga A."/>
            <person name="Xie X."/>
            <person name="Kues U."/>
            <person name="Hibbett D.S."/>
            <person name="Hoffmeister D."/>
            <person name="Hogberg N."/>
            <person name="Martin F."/>
            <person name="Grigoriev I.V."/>
            <person name="Watkinson S.C."/>
        </authorList>
    </citation>
    <scope>NUCLEOTIDE SEQUENCE</scope>
    <source>
        <strain evidence="2">S7.9</strain>
    </source>
</reference>
<evidence type="ECO:0000313" key="2">
    <source>
        <dbReference type="EMBL" id="EGO30168.1"/>
    </source>
</evidence>
<name>F8ND84_SERL9</name>